<accession>C2MEA1</accession>
<comment type="caution">
    <text evidence="2">The sequence shown here is derived from an EMBL/GenBank/DDBJ whole genome shotgun (WGS) entry which is preliminary data.</text>
</comment>
<dbReference type="Proteomes" id="UP000003303">
    <property type="component" value="Unassembled WGS sequence"/>
</dbReference>
<proteinExistence type="predicted"/>
<gene>
    <name evidence="2" type="ORF">PORUE0001_0259</name>
</gene>
<dbReference type="InterPro" id="IPR025665">
    <property type="entry name" value="Beta-barrel_OMP_2"/>
</dbReference>
<dbReference type="EMBL" id="ACLR01000226">
    <property type="protein sequence ID" value="EEK15980.1"/>
    <property type="molecule type" value="Genomic_DNA"/>
</dbReference>
<evidence type="ECO:0000313" key="2">
    <source>
        <dbReference type="EMBL" id="EEK15980.1"/>
    </source>
</evidence>
<dbReference type="STRING" id="596327.PORUE0001_0259"/>
<dbReference type="Pfam" id="PF13568">
    <property type="entry name" value="OMP_b-brl_2"/>
    <property type="match status" value="1"/>
</dbReference>
<reference evidence="2 3" key="1">
    <citation type="submission" date="2009-04" db="EMBL/GenBank/DDBJ databases">
        <authorList>
            <person name="Sebastian Y."/>
            <person name="Madupu R."/>
            <person name="Durkin A.S."/>
            <person name="Torralba M."/>
            <person name="Methe B."/>
            <person name="Sutton G.G."/>
            <person name="Strausberg R.L."/>
            <person name="Nelson K.E."/>
        </authorList>
    </citation>
    <scope>NUCLEOTIDE SEQUENCE [LARGE SCALE GENOMIC DNA]</scope>
    <source>
        <strain evidence="2 3">60-3</strain>
    </source>
</reference>
<keyword evidence="3" id="KW-1185">Reference proteome</keyword>
<sequence length="225" mass="25394">MRSPKKWWSGLLLLLLTSVIPLQAQRSQLKPLEVRIGGGGGVSGSMLDIVPRVEMLPHLGAMGYVAVLLTNQNYTGMTMRLSYEQRGWREEYMKPIAYNFARDMDFIDLTLMAHLYYPFGNFQLGLEVGPNVGYIIRDVSSPTPSEETRAVVKRRHVYPLFSKFSWGLKGGPILSLDIAEKHRITLSGHFYYGLSDLFATTVRDDYGRAGELGVTMGLGYYFRVL</sequence>
<evidence type="ECO:0000259" key="1">
    <source>
        <dbReference type="Pfam" id="PF13568"/>
    </source>
</evidence>
<evidence type="ECO:0000313" key="3">
    <source>
        <dbReference type="Proteomes" id="UP000003303"/>
    </source>
</evidence>
<organism evidence="2 3">
    <name type="scientific">Porphyromonas uenonis 60-3</name>
    <dbReference type="NCBI Taxonomy" id="596327"/>
    <lineage>
        <taxon>Bacteria</taxon>
        <taxon>Pseudomonadati</taxon>
        <taxon>Bacteroidota</taxon>
        <taxon>Bacteroidia</taxon>
        <taxon>Bacteroidales</taxon>
        <taxon>Porphyromonadaceae</taxon>
        <taxon>Porphyromonas</taxon>
    </lineage>
</organism>
<dbReference type="OrthoDB" id="977141at2"/>
<dbReference type="RefSeq" id="WP_007366166.1">
    <property type="nucleotide sequence ID" value="NZ_ACLR01000226.1"/>
</dbReference>
<protein>
    <recommendedName>
        <fullName evidence="1">Outer membrane protein beta-barrel domain-containing protein</fullName>
    </recommendedName>
</protein>
<dbReference type="AlphaFoldDB" id="C2MEA1"/>
<feature type="domain" description="Outer membrane protein beta-barrel" evidence="1">
    <location>
        <begin position="24"/>
        <end position="198"/>
    </location>
</feature>
<name>C2MEA1_9PORP</name>